<dbReference type="InterPro" id="IPR031807">
    <property type="entry name" value="HicB-like"/>
</dbReference>
<accession>A0A845G4U2</accession>
<feature type="domain" description="HicB-like antitoxin of toxin-antitoxin system" evidence="1">
    <location>
        <begin position="23"/>
        <end position="73"/>
    </location>
</feature>
<organism evidence="2 3">
    <name type="scientific">Duganella vulcania</name>
    <dbReference type="NCBI Taxonomy" id="2692166"/>
    <lineage>
        <taxon>Bacteria</taxon>
        <taxon>Pseudomonadati</taxon>
        <taxon>Pseudomonadota</taxon>
        <taxon>Betaproteobacteria</taxon>
        <taxon>Burkholderiales</taxon>
        <taxon>Oxalobacteraceae</taxon>
        <taxon>Telluria group</taxon>
        <taxon>Duganella</taxon>
    </lineage>
</organism>
<dbReference type="Proteomes" id="UP000470302">
    <property type="component" value="Unassembled WGS sequence"/>
</dbReference>
<evidence type="ECO:0000313" key="3">
    <source>
        <dbReference type="Proteomes" id="UP000470302"/>
    </source>
</evidence>
<dbReference type="InterPro" id="IPR035069">
    <property type="entry name" value="TTHA1013/TTHA0281-like"/>
</dbReference>
<dbReference type="EMBL" id="WWCW01000083">
    <property type="protein sequence ID" value="MYM89683.1"/>
    <property type="molecule type" value="Genomic_DNA"/>
</dbReference>
<reference evidence="2 3" key="1">
    <citation type="submission" date="2020-01" db="EMBL/GenBank/DDBJ databases">
        <title>Novel species isolated from a subtropical stream in China.</title>
        <authorList>
            <person name="Lu H."/>
        </authorList>
    </citation>
    <scope>NUCLEOTIDE SEQUENCE [LARGE SCALE GENOMIC DNA]</scope>
    <source>
        <strain evidence="2 3">FT82W</strain>
    </source>
</reference>
<proteinExistence type="predicted"/>
<comment type="caution">
    <text evidence="2">The sequence shown here is derived from an EMBL/GenBank/DDBJ whole genome shotgun (WGS) entry which is preliminary data.</text>
</comment>
<protein>
    <recommendedName>
        <fullName evidence="1">HicB-like antitoxin of toxin-antitoxin system domain-containing protein</fullName>
    </recommendedName>
</protein>
<dbReference type="Pfam" id="PF15919">
    <property type="entry name" value="HicB_lk_antitox"/>
    <property type="match status" value="1"/>
</dbReference>
<dbReference type="RefSeq" id="WP_161098583.1">
    <property type="nucleotide sequence ID" value="NZ_WWCW01000083.1"/>
</dbReference>
<dbReference type="SUPFAM" id="SSF143100">
    <property type="entry name" value="TTHA1013/TTHA0281-like"/>
    <property type="match status" value="1"/>
</dbReference>
<sequence>MTKMDDKIRAILARPYVRRLLPDPECGYTVTVHEFPGCIAEGDTAEEALSNFDRAAESWLAVCLAGGYPIIEPLETAGHSGRIALRIPCGLHRDVAELAQLDECTVDQLLAVAISEYVGRRMGLTQGEAAKLHGLTELPKIDAAVASK</sequence>
<evidence type="ECO:0000313" key="2">
    <source>
        <dbReference type="EMBL" id="MYM89683.1"/>
    </source>
</evidence>
<name>A0A845G4U2_9BURK</name>
<dbReference type="Gene3D" id="3.30.160.250">
    <property type="match status" value="1"/>
</dbReference>
<evidence type="ECO:0000259" key="1">
    <source>
        <dbReference type="Pfam" id="PF15919"/>
    </source>
</evidence>
<gene>
    <name evidence="2" type="ORF">GTP91_21190</name>
</gene>
<dbReference type="AlphaFoldDB" id="A0A845G4U2"/>